<evidence type="ECO:0000313" key="2">
    <source>
        <dbReference type="EMBL" id="KND91996.1"/>
    </source>
</evidence>
<evidence type="ECO:0000256" key="1">
    <source>
        <dbReference type="SAM" id="MobiDB-lite"/>
    </source>
</evidence>
<feature type="compositionally biased region" description="Low complexity" evidence="1">
    <location>
        <begin position="78"/>
        <end position="97"/>
    </location>
</feature>
<accession>A0A0L0ND51</accession>
<dbReference type="AlphaFoldDB" id="A0A0L0ND51"/>
<dbReference type="Proteomes" id="UP000036947">
    <property type="component" value="Unassembled WGS sequence"/>
</dbReference>
<feature type="non-terminal residue" evidence="2">
    <location>
        <position position="194"/>
    </location>
</feature>
<proteinExistence type="predicted"/>
<comment type="caution">
    <text evidence="2">The sequence shown here is derived from an EMBL/GenBank/DDBJ whole genome shotgun (WGS) entry which is preliminary data.</text>
</comment>
<evidence type="ECO:0000313" key="3">
    <source>
        <dbReference type="Proteomes" id="UP000036947"/>
    </source>
</evidence>
<sequence>MPRQEETARTFAGLRVVLSGWLGVRCQPARRAGGRGRTWPRASCRPRPRSRGTAQLLSGGQHGPSSERESSGGRARRTAACSSRRRGPGPARPLSPARHPRQARGLHEATHPRKTQCTARPSQPEGISGRACARHSPSGGPCTADRPWEPGIALLPTVPAAGQPLQGPCRCHAASGCRRPWGGSWSRGGSAEAA</sequence>
<protein>
    <submittedName>
        <fullName evidence="2">Uncharacterized protein</fullName>
    </submittedName>
</protein>
<name>A0A0L0ND51_TOLOC</name>
<organism evidence="2 3">
    <name type="scientific">Tolypocladium ophioglossoides (strain CBS 100239)</name>
    <name type="common">Snaketongue truffleclub</name>
    <name type="synonym">Elaphocordyceps ophioglossoides</name>
    <dbReference type="NCBI Taxonomy" id="1163406"/>
    <lineage>
        <taxon>Eukaryota</taxon>
        <taxon>Fungi</taxon>
        <taxon>Dikarya</taxon>
        <taxon>Ascomycota</taxon>
        <taxon>Pezizomycotina</taxon>
        <taxon>Sordariomycetes</taxon>
        <taxon>Hypocreomycetidae</taxon>
        <taxon>Hypocreales</taxon>
        <taxon>Ophiocordycipitaceae</taxon>
        <taxon>Tolypocladium</taxon>
    </lineage>
</organism>
<keyword evidence="3" id="KW-1185">Reference proteome</keyword>
<reference evidence="2 3" key="1">
    <citation type="journal article" date="2015" name="BMC Genomics">
        <title>The genome of the truffle-parasite Tolypocladium ophioglossoides and the evolution of antifungal peptaibiotics.</title>
        <authorList>
            <person name="Quandt C.A."/>
            <person name="Bushley K.E."/>
            <person name="Spatafora J.W."/>
        </authorList>
    </citation>
    <scope>NUCLEOTIDE SEQUENCE [LARGE SCALE GENOMIC DNA]</scope>
    <source>
        <strain evidence="2 3">CBS 100239</strain>
    </source>
</reference>
<dbReference type="EMBL" id="LFRF01000007">
    <property type="protein sequence ID" value="KND91996.1"/>
    <property type="molecule type" value="Genomic_DNA"/>
</dbReference>
<gene>
    <name evidence="2" type="ORF">TOPH_03377</name>
</gene>
<feature type="region of interest" description="Disordered" evidence="1">
    <location>
        <begin position="29"/>
        <end position="144"/>
    </location>
</feature>